<keyword evidence="1" id="KW-0547">Nucleotide-binding</keyword>
<comment type="caution">
    <text evidence="5">The sequence shown here is derived from an EMBL/GenBank/DDBJ whole genome shotgun (WGS) entry which is preliminary data.</text>
</comment>
<evidence type="ECO:0000259" key="4">
    <source>
        <dbReference type="PROSITE" id="PS51192"/>
    </source>
</evidence>
<dbReference type="EMBL" id="PGGS01002213">
    <property type="protein sequence ID" value="PNG99743.1"/>
    <property type="molecule type" value="Genomic_DNA"/>
</dbReference>
<keyword evidence="6" id="KW-1185">Reference proteome</keyword>
<dbReference type="InterPro" id="IPR014001">
    <property type="entry name" value="Helicase_ATP-bd"/>
</dbReference>
<dbReference type="InterPro" id="IPR000330">
    <property type="entry name" value="SNF2_N"/>
</dbReference>
<evidence type="ECO:0000256" key="2">
    <source>
        <dbReference type="ARBA" id="ARBA00022801"/>
    </source>
</evidence>
<keyword evidence="2" id="KW-0378">Hydrolase</keyword>
<gene>
    <name evidence="5" type="ORF">TSOC_014472</name>
</gene>
<dbReference type="InterPro" id="IPR027417">
    <property type="entry name" value="P-loop_NTPase"/>
</dbReference>
<dbReference type="Pfam" id="PF00176">
    <property type="entry name" value="SNF2-rel_dom"/>
    <property type="match status" value="1"/>
</dbReference>
<dbReference type="GO" id="GO:0006281">
    <property type="term" value="P:DNA repair"/>
    <property type="evidence" value="ECO:0007669"/>
    <property type="project" value="TreeGrafter"/>
</dbReference>
<reference evidence="5 6" key="1">
    <citation type="journal article" date="2017" name="Mol. Biol. Evol.">
        <title>The 4-celled Tetrabaena socialis nuclear genome reveals the essential components for genetic control of cell number at the origin of multicellularity in the volvocine lineage.</title>
        <authorList>
            <person name="Featherston J."/>
            <person name="Arakaki Y."/>
            <person name="Hanschen E.R."/>
            <person name="Ferris P.J."/>
            <person name="Michod R.E."/>
            <person name="Olson B.J.S.C."/>
            <person name="Nozaki H."/>
            <person name="Durand P.M."/>
        </authorList>
    </citation>
    <scope>NUCLEOTIDE SEQUENCE [LARGE SCALE GENOMIC DNA]</scope>
    <source>
        <strain evidence="5 6">NIES-571</strain>
    </source>
</reference>
<dbReference type="Gene3D" id="3.40.50.10810">
    <property type="entry name" value="Tandem AAA-ATPase domain"/>
    <property type="match status" value="1"/>
</dbReference>
<dbReference type="InterPro" id="IPR050628">
    <property type="entry name" value="SNF2_RAD54_helicase_TF"/>
</dbReference>
<sequence>MQRLPASRSNGPLFNRAKREVDAMKRPSWASIPPSCQASNEVQKLFYTGAAALRPPQRLDAYQIVGAVTMLGMETRKEEDGPRGGIQADDTGLGKTYMSMFMIKANPCGTTLIVSEVSALQQWKNYIDGFLNIKAVVILCGGGMSNTIIPNDVDVVLTTYSIFQRVHDIKKRRNGAAMAIPSSHTFGNKYVPISLRREWGRIILDEAHKIRNNTTVVYEAMSSLKAKVRWALTATPIQNSKADVVSLGTWLGLPKNITFDEIHKNYILRRTIQDVVSTCKHIQMLPLITKIVKLSFKYPEEQEMYDGLFDAWSKTKDSRSHSGMMELQQKALQACISPCIVSNSEFESKEKLHVEGPSDEDDDSVTFSDIQRTCDPVETVYVGTSRSEL</sequence>
<dbReference type="InterPro" id="IPR038718">
    <property type="entry name" value="SNF2-like_sf"/>
</dbReference>
<dbReference type="GO" id="GO:0005634">
    <property type="term" value="C:nucleus"/>
    <property type="evidence" value="ECO:0007669"/>
    <property type="project" value="TreeGrafter"/>
</dbReference>
<proteinExistence type="predicted"/>
<dbReference type="GO" id="GO:0016787">
    <property type="term" value="F:hydrolase activity"/>
    <property type="evidence" value="ECO:0007669"/>
    <property type="project" value="UniProtKB-KW"/>
</dbReference>
<dbReference type="SMART" id="SM00487">
    <property type="entry name" value="DEXDc"/>
    <property type="match status" value="1"/>
</dbReference>
<dbReference type="GO" id="GO:0005524">
    <property type="term" value="F:ATP binding"/>
    <property type="evidence" value="ECO:0007669"/>
    <property type="project" value="UniProtKB-KW"/>
</dbReference>
<accession>A0A2J7ZHI8</accession>
<dbReference type="PANTHER" id="PTHR45626">
    <property type="entry name" value="TRANSCRIPTION TERMINATION FACTOR 2-RELATED"/>
    <property type="match status" value="1"/>
</dbReference>
<evidence type="ECO:0000313" key="5">
    <source>
        <dbReference type="EMBL" id="PNG99743.1"/>
    </source>
</evidence>
<keyword evidence="3" id="KW-0067">ATP-binding</keyword>
<evidence type="ECO:0000313" key="6">
    <source>
        <dbReference type="Proteomes" id="UP000236333"/>
    </source>
</evidence>
<protein>
    <submittedName>
        <fullName evidence="5">Transcription termination factor 2</fullName>
    </submittedName>
</protein>
<organism evidence="5 6">
    <name type="scientific">Tetrabaena socialis</name>
    <dbReference type="NCBI Taxonomy" id="47790"/>
    <lineage>
        <taxon>Eukaryota</taxon>
        <taxon>Viridiplantae</taxon>
        <taxon>Chlorophyta</taxon>
        <taxon>core chlorophytes</taxon>
        <taxon>Chlorophyceae</taxon>
        <taxon>CS clade</taxon>
        <taxon>Chlamydomonadales</taxon>
        <taxon>Tetrabaenaceae</taxon>
        <taxon>Tetrabaena</taxon>
    </lineage>
</organism>
<dbReference type="Proteomes" id="UP000236333">
    <property type="component" value="Unassembled WGS sequence"/>
</dbReference>
<evidence type="ECO:0000256" key="3">
    <source>
        <dbReference type="ARBA" id="ARBA00022840"/>
    </source>
</evidence>
<feature type="domain" description="Helicase ATP-binding" evidence="4">
    <location>
        <begin position="76"/>
        <end position="254"/>
    </location>
</feature>
<dbReference type="AlphaFoldDB" id="A0A2J7ZHI8"/>
<dbReference type="OrthoDB" id="545819at2759"/>
<dbReference type="PROSITE" id="PS51192">
    <property type="entry name" value="HELICASE_ATP_BIND_1"/>
    <property type="match status" value="1"/>
</dbReference>
<dbReference type="GO" id="GO:0008094">
    <property type="term" value="F:ATP-dependent activity, acting on DNA"/>
    <property type="evidence" value="ECO:0007669"/>
    <property type="project" value="TreeGrafter"/>
</dbReference>
<name>A0A2J7ZHI8_9CHLO</name>
<evidence type="ECO:0000256" key="1">
    <source>
        <dbReference type="ARBA" id="ARBA00022741"/>
    </source>
</evidence>
<dbReference type="SUPFAM" id="SSF52540">
    <property type="entry name" value="P-loop containing nucleoside triphosphate hydrolases"/>
    <property type="match status" value="1"/>
</dbReference>